<evidence type="ECO:0000256" key="4">
    <source>
        <dbReference type="ARBA" id="ARBA00023125"/>
    </source>
</evidence>
<proteinExistence type="inferred from homology"/>
<keyword evidence="3" id="KW-0805">Transcription regulation</keyword>
<dbReference type="InterPro" id="IPR036390">
    <property type="entry name" value="WH_DNA-bd_sf"/>
</dbReference>
<protein>
    <submittedName>
        <fullName evidence="7">Transcriptional regulator, LysR family</fullName>
    </submittedName>
</protein>
<dbReference type="OrthoDB" id="7260751at2"/>
<dbReference type="SUPFAM" id="SSF53850">
    <property type="entry name" value="Periplasmic binding protein-like II"/>
    <property type="match status" value="1"/>
</dbReference>
<comment type="similarity">
    <text evidence="2">Belongs to the LysR transcriptional regulatory family.</text>
</comment>
<dbReference type="AlphaFoldDB" id="A0A1M7TIY2"/>
<dbReference type="SUPFAM" id="SSF46785">
    <property type="entry name" value="Winged helix' DNA-binding domain"/>
    <property type="match status" value="1"/>
</dbReference>
<keyword evidence="5" id="KW-0804">Transcription</keyword>
<dbReference type="RefSeq" id="WP_072817558.1">
    <property type="nucleotide sequence ID" value="NZ_LT670849.1"/>
</dbReference>
<gene>
    <name evidence="7" type="ORF">SAMN05444170_1780</name>
</gene>
<dbReference type="Pfam" id="PF00126">
    <property type="entry name" value="HTH_1"/>
    <property type="match status" value="1"/>
</dbReference>
<dbReference type="PANTHER" id="PTHR30346">
    <property type="entry name" value="TRANSCRIPTIONAL DUAL REGULATOR HCAR-RELATED"/>
    <property type="match status" value="1"/>
</dbReference>
<keyword evidence="8" id="KW-1185">Reference proteome</keyword>
<dbReference type="Proteomes" id="UP000184096">
    <property type="component" value="Chromosome I"/>
</dbReference>
<dbReference type="Gene3D" id="3.40.190.290">
    <property type="match status" value="1"/>
</dbReference>
<dbReference type="GO" id="GO:0003677">
    <property type="term" value="F:DNA binding"/>
    <property type="evidence" value="ECO:0007669"/>
    <property type="project" value="UniProtKB-KW"/>
</dbReference>
<dbReference type="Gene3D" id="1.10.10.10">
    <property type="entry name" value="Winged helix-like DNA-binding domain superfamily/Winged helix DNA-binding domain"/>
    <property type="match status" value="1"/>
</dbReference>
<evidence type="ECO:0000256" key="2">
    <source>
        <dbReference type="ARBA" id="ARBA00009437"/>
    </source>
</evidence>
<evidence type="ECO:0000256" key="5">
    <source>
        <dbReference type="ARBA" id="ARBA00023163"/>
    </source>
</evidence>
<evidence type="ECO:0000259" key="6">
    <source>
        <dbReference type="PROSITE" id="PS50931"/>
    </source>
</evidence>
<dbReference type="PANTHER" id="PTHR30346:SF28">
    <property type="entry name" value="HTH-TYPE TRANSCRIPTIONAL REGULATOR CYNR"/>
    <property type="match status" value="1"/>
</dbReference>
<organism evidence="7 8">
    <name type="scientific">Bradyrhizobium erythrophlei</name>
    <dbReference type="NCBI Taxonomy" id="1437360"/>
    <lineage>
        <taxon>Bacteria</taxon>
        <taxon>Pseudomonadati</taxon>
        <taxon>Pseudomonadota</taxon>
        <taxon>Alphaproteobacteria</taxon>
        <taxon>Hyphomicrobiales</taxon>
        <taxon>Nitrobacteraceae</taxon>
        <taxon>Bradyrhizobium</taxon>
    </lineage>
</organism>
<dbReference type="InterPro" id="IPR005119">
    <property type="entry name" value="LysR_subst-bd"/>
</dbReference>
<accession>A0A1M7TIY2</accession>
<evidence type="ECO:0000256" key="3">
    <source>
        <dbReference type="ARBA" id="ARBA00023015"/>
    </source>
</evidence>
<dbReference type="PRINTS" id="PR00039">
    <property type="entry name" value="HTHLYSR"/>
</dbReference>
<sequence>MELRHLRYFAALAEELSFTRAAEKVHVTQSTLSHQIKQLEDELGQPLFSRIGKRVVITEAGELLLAGVTRGLREIDNGVRSLKATPGQRQGTLKIGSTYTFNVKFVPSSVAAFLRRYPAVSVTVLELPVDEVEEQLDQEKIDLGIAYRPALRPGFMFEPLYIDEMVLAVGLDHPFAARKRMRLVELHRQELVMQTKSSDTRHILDSNFKSIGAEPIIVAEMNGAAPMISLVQELNIGAIVSKHFAKLFPNVRFIPLESPTPLRTAGILSKSNRPKSLAFYSFVSEIRNAIIEANMHVRKTGHGTSVPLPFAWESDDAINCDPIDSFR</sequence>
<keyword evidence="4" id="KW-0238">DNA-binding</keyword>
<dbReference type="Pfam" id="PF03466">
    <property type="entry name" value="LysR_substrate"/>
    <property type="match status" value="1"/>
</dbReference>
<feature type="domain" description="HTH lysR-type" evidence="6">
    <location>
        <begin position="1"/>
        <end position="58"/>
    </location>
</feature>
<dbReference type="EMBL" id="LT670849">
    <property type="protein sequence ID" value="SHN70593.1"/>
    <property type="molecule type" value="Genomic_DNA"/>
</dbReference>
<evidence type="ECO:0000313" key="8">
    <source>
        <dbReference type="Proteomes" id="UP000184096"/>
    </source>
</evidence>
<dbReference type="FunFam" id="1.10.10.10:FF:000001">
    <property type="entry name" value="LysR family transcriptional regulator"/>
    <property type="match status" value="1"/>
</dbReference>
<reference evidence="8" key="1">
    <citation type="submission" date="2016-11" db="EMBL/GenBank/DDBJ databases">
        <authorList>
            <person name="Varghese N."/>
            <person name="Submissions S."/>
        </authorList>
    </citation>
    <scope>NUCLEOTIDE SEQUENCE [LARGE SCALE GENOMIC DNA]</scope>
    <source>
        <strain evidence="8">GAS401</strain>
    </source>
</reference>
<comment type="function">
    <text evidence="1">NodD regulates the expression of the nodABCFE genes which encode other nodulation proteins. NodD is also a negative regulator of its own expression. Binds flavonoids as inducers.</text>
</comment>
<evidence type="ECO:0000313" key="7">
    <source>
        <dbReference type="EMBL" id="SHN70593.1"/>
    </source>
</evidence>
<name>A0A1M7TIY2_9BRAD</name>
<evidence type="ECO:0000256" key="1">
    <source>
        <dbReference type="ARBA" id="ARBA00003502"/>
    </source>
</evidence>
<dbReference type="CDD" id="cd05466">
    <property type="entry name" value="PBP2_LTTR_substrate"/>
    <property type="match status" value="1"/>
</dbReference>
<dbReference type="InterPro" id="IPR000847">
    <property type="entry name" value="LysR_HTH_N"/>
</dbReference>
<dbReference type="GO" id="GO:0003700">
    <property type="term" value="F:DNA-binding transcription factor activity"/>
    <property type="evidence" value="ECO:0007669"/>
    <property type="project" value="InterPro"/>
</dbReference>
<dbReference type="GO" id="GO:0032993">
    <property type="term" value="C:protein-DNA complex"/>
    <property type="evidence" value="ECO:0007669"/>
    <property type="project" value="TreeGrafter"/>
</dbReference>
<dbReference type="PROSITE" id="PS50931">
    <property type="entry name" value="HTH_LYSR"/>
    <property type="match status" value="1"/>
</dbReference>
<dbReference type="InterPro" id="IPR036388">
    <property type="entry name" value="WH-like_DNA-bd_sf"/>
</dbReference>